<evidence type="ECO:0000256" key="1">
    <source>
        <dbReference type="SAM" id="Phobius"/>
    </source>
</evidence>
<accession>A0A5K7XHY2</accession>
<gene>
    <name evidence="2" type="ORF">PLANPX_3425</name>
</gene>
<dbReference type="EMBL" id="AP021861">
    <property type="protein sequence ID" value="BBO33813.1"/>
    <property type="molecule type" value="Genomic_DNA"/>
</dbReference>
<dbReference type="KEGG" id="lpav:PLANPX_3425"/>
<organism evidence="2 3">
    <name type="scientific">Lacipirellula parvula</name>
    <dbReference type="NCBI Taxonomy" id="2650471"/>
    <lineage>
        <taxon>Bacteria</taxon>
        <taxon>Pseudomonadati</taxon>
        <taxon>Planctomycetota</taxon>
        <taxon>Planctomycetia</taxon>
        <taxon>Pirellulales</taxon>
        <taxon>Lacipirellulaceae</taxon>
        <taxon>Lacipirellula</taxon>
    </lineage>
</organism>
<name>A0A5K7XHY2_9BACT</name>
<keyword evidence="1" id="KW-1133">Transmembrane helix</keyword>
<keyword evidence="1" id="KW-0472">Membrane</keyword>
<protein>
    <submittedName>
        <fullName evidence="2">Uncharacterized protein</fullName>
    </submittedName>
</protein>
<evidence type="ECO:0000313" key="3">
    <source>
        <dbReference type="Proteomes" id="UP000326837"/>
    </source>
</evidence>
<feature type="transmembrane region" description="Helical" evidence="1">
    <location>
        <begin position="35"/>
        <end position="58"/>
    </location>
</feature>
<proteinExistence type="predicted"/>
<keyword evidence="3" id="KW-1185">Reference proteome</keyword>
<dbReference type="AlphaFoldDB" id="A0A5K7XHY2"/>
<sequence length="66" mass="7030">MRPNFAYNAIRALCFGQAVINGVAAAVCAYFGNWLLAAGLAALAVLSLSAPAMIWRTLGAVNRRYK</sequence>
<keyword evidence="1" id="KW-0812">Transmembrane</keyword>
<evidence type="ECO:0000313" key="2">
    <source>
        <dbReference type="EMBL" id="BBO33813.1"/>
    </source>
</evidence>
<dbReference type="Proteomes" id="UP000326837">
    <property type="component" value="Chromosome"/>
</dbReference>
<reference evidence="3" key="1">
    <citation type="submission" date="2019-10" db="EMBL/GenBank/DDBJ databases">
        <title>Lacipirellula parvula gen. nov., sp. nov., representing a lineage of planctomycetes widespread in freshwater anoxic habitats, and description of the family Lacipirellulaceae.</title>
        <authorList>
            <person name="Dedysh S.N."/>
            <person name="Kulichevskaya I.S."/>
            <person name="Beletsky A.V."/>
            <person name="Rakitin A.L."/>
            <person name="Mardanov A.V."/>
            <person name="Ivanova A.A."/>
            <person name="Saltykova V.X."/>
            <person name="Rijpstra W.I.C."/>
            <person name="Sinninghe Damste J.S."/>
            <person name="Ravin N.V."/>
        </authorList>
    </citation>
    <scope>NUCLEOTIDE SEQUENCE [LARGE SCALE GENOMIC DNA]</scope>
    <source>
        <strain evidence="3">PX69</strain>
    </source>
</reference>